<dbReference type="InterPro" id="IPR002018">
    <property type="entry name" value="CarbesteraseB"/>
</dbReference>
<dbReference type="Gene3D" id="3.40.850.10">
    <property type="entry name" value="Kinesin motor domain"/>
    <property type="match status" value="1"/>
</dbReference>
<dbReference type="Pfam" id="PF00063">
    <property type="entry name" value="Myosin_head"/>
    <property type="match status" value="1"/>
</dbReference>
<dbReference type="Gene3D" id="3.40.50.1820">
    <property type="entry name" value="alpha/beta hydrolase"/>
    <property type="match status" value="3"/>
</dbReference>
<evidence type="ECO:0000256" key="8">
    <source>
        <dbReference type="ARBA" id="ARBA00023180"/>
    </source>
</evidence>
<keyword evidence="2" id="KW-0719">Serine esterase</keyword>
<dbReference type="GO" id="GO:0052689">
    <property type="term" value="F:carboxylic ester hydrolase activity"/>
    <property type="evidence" value="ECO:0007669"/>
    <property type="project" value="UniProtKB-KW"/>
</dbReference>
<dbReference type="Gene3D" id="1.20.120.720">
    <property type="entry name" value="Myosin VI head, motor domain, U50 subdomain"/>
    <property type="match status" value="1"/>
</dbReference>
<evidence type="ECO:0000259" key="10">
    <source>
        <dbReference type="PROSITE" id="PS51456"/>
    </source>
</evidence>
<dbReference type="EMBL" id="VYZN01000013">
    <property type="protein sequence ID" value="KAE9541171.1"/>
    <property type="molecule type" value="Genomic_DNA"/>
</dbReference>
<evidence type="ECO:0000313" key="12">
    <source>
        <dbReference type="EMBL" id="KAE9541171.1"/>
    </source>
</evidence>
<name>A0A6G0TYX5_APHGL</name>
<dbReference type="InterPro" id="IPR029058">
    <property type="entry name" value="AB_hydrolase_fold"/>
</dbReference>
<comment type="similarity">
    <text evidence="1">Belongs to the type-B carboxylesterase/lipase family.</text>
</comment>
<evidence type="ECO:0000259" key="11">
    <source>
        <dbReference type="PROSITE" id="PS51757"/>
    </source>
</evidence>
<comment type="similarity">
    <text evidence="9">Belongs to the TRAFAC class myosin-kinesin ATPase superfamily. Myosin family.</text>
</comment>
<dbReference type="Gene3D" id="1.10.10.820">
    <property type="match status" value="1"/>
</dbReference>
<dbReference type="InterPro" id="IPR050309">
    <property type="entry name" value="Type-B_Carboxylest/Lipase"/>
</dbReference>
<dbReference type="PRINTS" id="PR00193">
    <property type="entry name" value="MYOSINHEAVY"/>
</dbReference>
<dbReference type="PANTHER" id="PTHR11559">
    <property type="entry name" value="CARBOXYLESTERASE"/>
    <property type="match status" value="1"/>
</dbReference>
<evidence type="ECO:0000256" key="3">
    <source>
        <dbReference type="ARBA" id="ARBA00022741"/>
    </source>
</evidence>
<evidence type="ECO:0000256" key="6">
    <source>
        <dbReference type="ARBA" id="ARBA00023123"/>
    </source>
</evidence>
<dbReference type="InterPro" id="IPR027417">
    <property type="entry name" value="P-loop_NTPase"/>
</dbReference>
<feature type="binding site" evidence="9">
    <location>
        <begin position="100"/>
        <end position="107"/>
    </location>
    <ligand>
        <name>ATP</name>
        <dbReference type="ChEBI" id="CHEBI:30616"/>
    </ligand>
</feature>
<evidence type="ECO:0000313" key="13">
    <source>
        <dbReference type="Proteomes" id="UP000475862"/>
    </source>
</evidence>
<proteinExistence type="inferred from homology"/>
<evidence type="ECO:0000256" key="1">
    <source>
        <dbReference type="ARBA" id="ARBA00005964"/>
    </source>
</evidence>
<dbReference type="InterPro" id="IPR001609">
    <property type="entry name" value="Myosin_head_motor_dom-like"/>
</dbReference>
<dbReference type="GO" id="GO:0005524">
    <property type="term" value="F:ATP binding"/>
    <property type="evidence" value="ECO:0007669"/>
    <property type="project" value="UniProtKB-UniRule"/>
</dbReference>
<dbReference type="InterPro" id="IPR019826">
    <property type="entry name" value="Carboxylesterase_B_AS"/>
</dbReference>
<dbReference type="Proteomes" id="UP000475862">
    <property type="component" value="Unassembled WGS sequence"/>
</dbReference>
<keyword evidence="7 9" id="KW-0505">Motor protein</keyword>
<feature type="domain" description="Myosin motor" evidence="10">
    <location>
        <begin position="7"/>
        <end position="682"/>
    </location>
</feature>
<evidence type="ECO:0000256" key="9">
    <source>
        <dbReference type="PROSITE-ProRule" id="PRU00782"/>
    </source>
</evidence>
<keyword evidence="6 9" id="KW-0518">Myosin</keyword>
<dbReference type="SUPFAM" id="SSF53474">
    <property type="entry name" value="alpha/beta-Hydrolases"/>
    <property type="match status" value="3"/>
</dbReference>
<organism evidence="12 13">
    <name type="scientific">Aphis glycines</name>
    <name type="common">Soybean aphid</name>
    <dbReference type="NCBI Taxonomy" id="307491"/>
    <lineage>
        <taxon>Eukaryota</taxon>
        <taxon>Metazoa</taxon>
        <taxon>Ecdysozoa</taxon>
        <taxon>Arthropoda</taxon>
        <taxon>Hexapoda</taxon>
        <taxon>Insecta</taxon>
        <taxon>Pterygota</taxon>
        <taxon>Neoptera</taxon>
        <taxon>Paraneoptera</taxon>
        <taxon>Hemiptera</taxon>
        <taxon>Sternorrhyncha</taxon>
        <taxon>Aphidomorpha</taxon>
        <taxon>Aphidoidea</taxon>
        <taxon>Aphididae</taxon>
        <taxon>Aphidini</taxon>
        <taxon>Aphis</taxon>
        <taxon>Aphis</taxon>
    </lineage>
</organism>
<dbReference type="InterPro" id="IPR019819">
    <property type="entry name" value="Carboxylesterase_B_CS"/>
</dbReference>
<evidence type="ECO:0000256" key="7">
    <source>
        <dbReference type="ARBA" id="ARBA00023175"/>
    </source>
</evidence>
<evidence type="ECO:0008006" key="14">
    <source>
        <dbReference type="Google" id="ProtNLM"/>
    </source>
</evidence>
<dbReference type="PROSITE" id="PS51456">
    <property type="entry name" value="MYOSIN_MOTOR"/>
    <property type="match status" value="1"/>
</dbReference>
<reference evidence="12 13" key="1">
    <citation type="submission" date="2019-08" db="EMBL/GenBank/DDBJ databases">
        <title>The genome of the soybean aphid Biotype 1, its phylome, world population structure and adaptation to the North American continent.</title>
        <authorList>
            <person name="Giordano R."/>
            <person name="Donthu R.K."/>
            <person name="Hernandez A.G."/>
            <person name="Wright C.L."/>
            <person name="Zimin A.V."/>
        </authorList>
    </citation>
    <scope>NUCLEOTIDE SEQUENCE [LARGE SCALE GENOMIC DNA]</scope>
    <source>
        <tissue evidence="12">Whole aphids</tissue>
    </source>
</reference>
<dbReference type="Pfam" id="PF00135">
    <property type="entry name" value="COesterase"/>
    <property type="match status" value="4"/>
</dbReference>
<keyword evidence="8" id="KW-0325">Glycoprotein</keyword>
<evidence type="ECO:0000256" key="5">
    <source>
        <dbReference type="ARBA" id="ARBA00022840"/>
    </source>
</evidence>
<keyword evidence="13" id="KW-1185">Reference proteome</keyword>
<dbReference type="PROSITE" id="PS51757">
    <property type="entry name" value="TH1"/>
    <property type="match status" value="1"/>
</dbReference>
<keyword evidence="9" id="KW-0009">Actin-binding</keyword>
<dbReference type="OrthoDB" id="8174896at2759"/>
<dbReference type="InterPro" id="IPR010926">
    <property type="entry name" value="Myosin_TH1"/>
</dbReference>
<keyword evidence="3 9" id="KW-0547">Nucleotide-binding</keyword>
<dbReference type="FunFam" id="3.40.50.1820:FF:000092">
    <property type="entry name" value="Carboxylic ester hydrolase"/>
    <property type="match status" value="1"/>
</dbReference>
<comment type="caution">
    <text evidence="12">The sequence shown here is derived from an EMBL/GenBank/DDBJ whole genome shotgun (WGS) entry which is preliminary data.</text>
</comment>
<dbReference type="Pfam" id="PF06017">
    <property type="entry name" value="Myosin_TH1"/>
    <property type="match status" value="1"/>
</dbReference>
<dbReference type="SMART" id="SM00242">
    <property type="entry name" value="MYSc"/>
    <property type="match status" value="1"/>
</dbReference>
<dbReference type="CDD" id="cd00312">
    <property type="entry name" value="Esterase_lipase"/>
    <property type="match status" value="1"/>
</dbReference>
<keyword evidence="4" id="KW-0378">Hydrolase</keyword>
<dbReference type="SUPFAM" id="SSF52540">
    <property type="entry name" value="P-loop containing nucleoside triphosphate hydrolases"/>
    <property type="match status" value="1"/>
</dbReference>
<sequence>MDLNDEDGIWDSVLLEPLTEETFISNLNCRYDSNTNYTYMGNMLIAVNPYKEGHQISIPLCRIYMSPRSGHLPPHLYAIASWAFRWLVDAAQDQCIVLQGISGSGKSHSISMLLHCLCGTNNNNNLLNQRLLNANIILNSFGNAKTHIHSDASRFIKHVDLELNFKGDIVGATITGYLLDKSRVTSQSALNRNFHIFYQLIYGADIHLLKSLKLTRNSENYVYLKCSNRIRQIDVVNFQSEYQSIRYGFEILGLSESEITSIFKIISSILKLGNLNMVPTNNIDGTEGCIITNDYELYELGELLGTDGEALKKVLTSSVLSSGISAKEARYIKDLLAQSLYTRLFSWLIARLNQSVKAEAKYKRRNLGFLDAFGFDYSDSQMDWDNFVLNSCNDKIHNLVITATLKDEQQEYAIERIQWCLIPFYDNTSVCELIFKTYGGLLSIMDDLILDSNSITVFKRICALQRQYSSSSSEEQISSAIDQISLNDSFMLNHFMGPVKYNINTFVDKNKNSLSPLLCATMYNSTHPLLKSLFPEGNPDRISSFTVSNPASQLRVWAEAFTATLSGRRCHYVTCISPNRHCQINTFDSSFVQQQVRWFSLVEIVRLRRSGFCYRLTFEEFLARYKMLSPATWPRPRYGNTARSIRALVVCLPIPSGEFVYGVSKVFVRSPRSVWELEQLRAERLNQLAALVQEAWHRHRRQNYSHDLLNKCQHFRVTDTVSAAKCITRTILTWQKRQYLMRLSRSLSVETESPISRAWVPLSNPRFAHTHYLLETLHHKWRCHKYRDKLDQTSRNRMREKVTASIIFKNRKASYSQSVAHPFIGDYVRLRQHTQWKKTALQCDDHHVVFADIFVPTLLVISTKSMLILDHRTLQVKYRVPAADIYRLSLSPFLDNVAVFHIKSAYVRCAEEEDDLGGEWSPSPSGCLFHQGPDVGPSDSTYKKKGDIVLQTSHVIEIVTKLFLVIQNVSGSPPDVNISTRFDASFGDQTVTIAFKYLGLPDIAPGQIKIVRYRGVVSESKLDLVVNTSFSMKIFGIFMLLLGFVNCIPKDILQLSQGQIQGSILYSRNGREFNAFQGIPYAKPPISDLRFEDPVPADPWTEVDNLVGVEDCLYLNVYTPKIPKKGDGAFLPVMVWIAIGGYFADGGGISLYGPQYFLDKDIVLVTMNYRLGALGFLSTEDEVLPGNYGMKDQVLALKWVQNNIEKFGGDPKIVTLFGRSAGVGLHILSPMSKGLFHKAIMSSGTPLNLWGVSPPGWVKRRASSISTFAGCPIEPKKNGSRSGEIIQLSISCLLLKIECIMRRIFVLTIDGTDNRNMEVFFIFTLLFGFVFGADEVIQLDQGKLIGSSMKTRNGREFKAFQGIPYAKSPTGDLRFKDPLPADPWIGVLNATTEPQLCIQRNLFYYQQEDILVGSEDCLYINVYTPKIPKKGDRELLPVMVWIAGGGYFAGSGGQSLYGPQYLLDKDVVLVTMNYRLGILGFLSTENDDLPGNYGMKDQVLSLKWVQKNINKFGGSPKKVTIFGESAGSSSVGLHLLSPMSKGLFQKAIMESATPLNLWGVTPPGYAKRRASAVSTIAGCPEDPKQMLQCLKELPAKEWRNYPIINFMPVAENCGKKKESFLCKYPLLDFKQISKVPVLMGMNTGEGGLFASRMYNATDLVYTELKEDFDHYVSSFLEYRYTTKYSDISVIGDKVFERYFPDGTLNDPLNAVKMISGGLFLHVYGPYPFPKKLGVTHADEITSLFYTAERGDLAGEDLSVSNLMVNIWTNFASSNTITIDGSKKGEKWPKFTTKKYEYVVKSKVFKRQFLTTSNSVHRGTLNMHYNVLVVFALFFEFVFSTGPQINVNEGQLKGKQFLSRSGRNFFAYQGIPYAKPPVGQLRFKAPEPIGPWKGVLNATSEPSMCIQKNLFMYQTSNVLLGSEDCLYLNVYTPRLPKIGVKNLPVMVWIPGGGFSAGHGGMRLYGPKFLMDKEIVLVTINYRLGILGFLSTEDDILPGNYGLKDQVLALRWIQDNISKFGGDNKKVTLFGESAGGASVGMHLLSPLSKGLFHKAILQSGSPFCSWAVLPPGLAERRAKAVATITGCPPNSKDMIDCLRLLPAETFVQLQRNFFEWEVHPSVTFSAVVEKCNDKKNSFLCNHPLKYYKQESLVPIIIGMNSGEGGFFASRLYNENGLIYSEFEDNFRRVVPLMLLYHFTASYKDVELISDKLKQHYFPEGTSIEENPKKTVDMITGGIFLKGVIDMANNVMSPVHFYVYDYVNKHSLNTFFGPCPKHLGVTHGDEMISLFDFIGKRLNTQDENVSKLMIDIWTNFASSDKLTTDGKSTGTTWPRYNKKDNMKYLLIKSSTPILSERPFMDEYNFWSGLPLTPFVNNSREYSRIEL</sequence>
<protein>
    <recommendedName>
        <fullName evidence="14">Acetylcholinesterase</fullName>
    </recommendedName>
</protein>
<dbReference type="InterPro" id="IPR036961">
    <property type="entry name" value="Kinesin_motor_dom_sf"/>
</dbReference>
<dbReference type="GO" id="GO:0003774">
    <property type="term" value="F:cytoskeletal motor activity"/>
    <property type="evidence" value="ECO:0007669"/>
    <property type="project" value="UniProtKB-UniRule"/>
</dbReference>
<feature type="region of interest" description="Actin-binding" evidence="9">
    <location>
        <begin position="558"/>
        <end position="580"/>
    </location>
</feature>
<dbReference type="GO" id="GO:0003779">
    <property type="term" value="F:actin binding"/>
    <property type="evidence" value="ECO:0007669"/>
    <property type="project" value="UniProtKB-KW"/>
</dbReference>
<evidence type="ECO:0000256" key="4">
    <source>
        <dbReference type="ARBA" id="ARBA00022801"/>
    </source>
</evidence>
<dbReference type="Gene3D" id="1.20.5.4820">
    <property type="match status" value="1"/>
</dbReference>
<accession>A0A6G0TYX5</accession>
<feature type="domain" description="TH1" evidence="11">
    <location>
        <begin position="797"/>
        <end position="1021"/>
    </location>
</feature>
<dbReference type="Gene3D" id="1.20.58.530">
    <property type="match status" value="1"/>
</dbReference>
<dbReference type="PROSITE" id="PS00122">
    <property type="entry name" value="CARBOXYLESTERASE_B_1"/>
    <property type="match status" value="3"/>
</dbReference>
<dbReference type="PROSITE" id="PS00941">
    <property type="entry name" value="CARBOXYLESTERASE_B_2"/>
    <property type="match status" value="3"/>
</dbReference>
<keyword evidence="5 9" id="KW-0067">ATP-binding</keyword>
<evidence type="ECO:0000256" key="2">
    <source>
        <dbReference type="ARBA" id="ARBA00022487"/>
    </source>
</evidence>
<dbReference type="GO" id="GO:0016459">
    <property type="term" value="C:myosin complex"/>
    <property type="evidence" value="ECO:0007669"/>
    <property type="project" value="UniProtKB-KW"/>
</dbReference>
<gene>
    <name evidence="12" type="ORF">AGLY_004416</name>
</gene>